<evidence type="ECO:0000313" key="3">
    <source>
        <dbReference type="Proteomes" id="UP000236311"/>
    </source>
</evidence>
<evidence type="ECO:0000256" key="1">
    <source>
        <dbReference type="SAM" id="MobiDB-lite"/>
    </source>
</evidence>
<feature type="compositionally biased region" description="Polar residues" evidence="1">
    <location>
        <begin position="322"/>
        <end position="331"/>
    </location>
</feature>
<dbReference type="EMBL" id="OFSM01000021">
    <property type="protein sequence ID" value="SOY31082.1"/>
    <property type="molecule type" value="Genomic_DNA"/>
</dbReference>
<organism evidence="2 3">
    <name type="scientific">Acetatifactor muris</name>
    <dbReference type="NCBI Taxonomy" id="879566"/>
    <lineage>
        <taxon>Bacteria</taxon>
        <taxon>Bacillati</taxon>
        <taxon>Bacillota</taxon>
        <taxon>Clostridia</taxon>
        <taxon>Lachnospirales</taxon>
        <taxon>Lachnospiraceae</taxon>
        <taxon>Acetatifactor</taxon>
    </lineage>
</organism>
<protein>
    <submittedName>
        <fullName evidence="2">Uncharacterized protein</fullName>
    </submittedName>
</protein>
<dbReference type="AlphaFoldDB" id="A0A2K4ZL09"/>
<feature type="region of interest" description="Disordered" evidence="1">
    <location>
        <begin position="302"/>
        <end position="353"/>
    </location>
</feature>
<accession>A0A2K4ZL09</accession>
<proteinExistence type="predicted"/>
<keyword evidence="3" id="KW-1185">Reference proteome</keyword>
<dbReference type="OrthoDB" id="1976435at2"/>
<gene>
    <name evidence="2" type="ORF">AMURIS_03816</name>
</gene>
<feature type="compositionally biased region" description="Polar residues" evidence="1">
    <location>
        <begin position="303"/>
        <end position="313"/>
    </location>
</feature>
<sequence>MDNSYALTEIQSKYQNCNLLIPAATSVQINPFYKCTVMEVVADTSENSGDIFKVGNIKTGEDRNGKAIYADVFSPAKPLLMKLATAAGVQFHPEYTTVFRENANTYVGKAYGALRLPDGTFKTHAETKRICLDDEESKYRLEFMDKSIMGIHDWRAAKAAADMFKGEWREDPEKRDKWNKPEKYYVIADCDREKYIERSILVNMTLLRKTASEKAQTGAILRVIRALLGIKGTYQLNELKKPFAVPTVTFSPDYSDATVRQAMLQQGMNSMGNMFGAAAAPPAISSMGIFEDAVHEAFDPEENLSNPAFTSEQSTEDDDIQEQYQQAPPQETSERREPPAQQTETPREESSGYFCDECGAEINERVYGYSLNKFGRPLCMKCQKGAGK</sequence>
<dbReference type="Proteomes" id="UP000236311">
    <property type="component" value="Unassembled WGS sequence"/>
</dbReference>
<evidence type="ECO:0000313" key="2">
    <source>
        <dbReference type="EMBL" id="SOY31082.1"/>
    </source>
</evidence>
<name>A0A2K4ZL09_9FIRM</name>
<reference evidence="2 3" key="1">
    <citation type="submission" date="2018-01" db="EMBL/GenBank/DDBJ databases">
        <authorList>
            <person name="Gaut B.S."/>
            <person name="Morton B.R."/>
            <person name="Clegg M.T."/>
            <person name="Duvall M.R."/>
        </authorList>
    </citation>
    <scope>NUCLEOTIDE SEQUENCE [LARGE SCALE GENOMIC DNA]</scope>
    <source>
        <strain evidence="2">GP69</strain>
    </source>
</reference>
<dbReference type="RefSeq" id="WP_103241086.1">
    <property type="nucleotide sequence ID" value="NZ_JANJZD010000024.1"/>
</dbReference>